<protein>
    <submittedName>
        <fullName evidence="1">Uncharacterized protein</fullName>
    </submittedName>
</protein>
<evidence type="ECO:0000313" key="1">
    <source>
        <dbReference type="EMBL" id="EFN82955.1"/>
    </source>
</evidence>
<sequence length="139" mass="15938">MGTQSCMYVAVHVAKIVCWHVGERRDVGDYRNPRCSPNEGTRVGSRVFPSSRCEPAVGTGAQMAQGILETAYEPGIEEEARRKRERRVVQEGTVLWRRRKEELQRQKHREQREINLRSTSFSNTSRLLASNVQVILDLV</sequence>
<dbReference type="Proteomes" id="UP000008237">
    <property type="component" value="Unassembled WGS sequence"/>
</dbReference>
<dbReference type="InParanoid" id="E2BMX3"/>
<dbReference type="AlphaFoldDB" id="E2BMX3"/>
<name>E2BMX3_HARSA</name>
<keyword evidence="2" id="KW-1185">Reference proteome</keyword>
<gene>
    <name evidence="1" type="ORF">EAI_12705</name>
</gene>
<dbReference type="EMBL" id="GL449377">
    <property type="protein sequence ID" value="EFN82955.1"/>
    <property type="molecule type" value="Genomic_DNA"/>
</dbReference>
<evidence type="ECO:0000313" key="2">
    <source>
        <dbReference type="Proteomes" id="UP000008237"/>
    </source>
</evidence>
<proteinExistence type="predicted"/>
<accession>E2BMX3</accession>
<organism evidence="2">
    <name type="scientific">Harpegnathos saltator</name>
    <name type="common">Jerdon's jumping ant</name>
    <dbReference type="NCBI Taxonomy" id="610380"/>
    <lineage>
        <taxon>Eukaryota</taxon>
        <taxon>Metazoa</taxon>
        <taxon>Ecdysozoa</taxon>
        <taxon>Arthropoda</taxon>
        <taxon>Hexapoda</taxon>
        <taxon>Insecta</taxon>
        <taxon>Pterygota</taxon>
        <taxon>Neoptera</taxon>
        <taxon>Endopterygota</taxon>
        <taxon>Hymenoptera</taxon>
        <taxon>Apocrita</taxon>
        <taxon>Aculeata</taxon>
        <taxon>Formicoidea</taxon>
        <taxon>Formicidae</taxon>
        <taxon>Ponerinae</taxon>
        <taxon>Ponerini</taxon>
        <taxon>Harpegnathos</taxon>
    </lineage>
</organism>
<reference evidence="1 2" key="1">
    <citation type="journal article" date="2010" name="Science">
        <title>Genomic comparison of the ants Camponotus floridanus and Harpegnathos saltator.</title>
        <authorList>
            <person name="Bonasio R."/>
            <person name="Zhang G."/>
            <person name="Ye C."/>
            <person name="Mutti N.S."/>
            <person name="Fang X."/>
            <person name="Qin N."/>
            <person name="Donahue G."/>
            <person name="Yang P."/>
            <person name="Li Q."/>
            <person name="Li C."/>
            <person name="Zhang P."/>
            <person name="Huang Z."/>
            <person name="Berger S.L."/>
            <person name="Reinberg D."/>
            <person name="Wang J."/>
            <person name="Liebig J."/>
        </authorList>
    </citation>
    <scope>NUCLEOTIDE SEQUENCE [LARGE SCALE GENOMIC DNA]</scope>
    <source>
        <strain evidence="1 2">R22 G/1</strain>
    </source>
</reference>